<evidence type="ECO:0000313" key="2">
    <source>
        <dbReference type="Proteomes" id="UP000824533"/>
    </source>
</evidence>
<comment type="caution">
    <text evidence="1">The sequence shown here is derived from an EMBL/GenBank/DDBJ whole genome shotgun (WGS) entry which is preliminary data.</text>
</comment>
<reference evidence="1 2" key="1">
    <citation type="journal article" date="2021" name="Front. Genet.">
        <title>Chromosome-Level Genome Assembly Reveals Significant Gene Expansion in the Toll and IMD Signaling Pathways of Dendrolimus kikuchii.</title>
        <authorList>
            <person name="Zhou J."/>
            <person name="Wu P."/>
            <person name="Xiong Z."/>
            <person name="Liu N."/>
            <person name="Zhao N."/>
            <person name="Ji M."/>
            <person name="Qiu Y."/>
            <person name="Yang B."/>
        </authorList>
    </citation>
    <scope>NUCLEOTIDE SEQUENCE [LARGE SCALE GENOMIC DNA]</scope>
    <source>
        <strain evidence="1">Ann1</strain>
    </source>
</reference>
<sequence length="206" mass="23343">MIKKQSKTKEMYDKHCRALPKLNIGDDVICVEDKKRCRAKVVGEADTPRSYIIQNKIGSRFRRNRRHLIKCDMGDHPSSSNSKQSCPSECSDNEFEDADSDTSKWGFVFSPSPLSASQPLLLIYLVARFLTPTGHAAKFDCTGLTNHMIIVKSQFSFARFYLEQKVVWLINPKSSQVFPARHAPGNVLLLSVLLRLVINKSKANER</sequence>
<name>A0ACC1D600_9NEOP</name>
<dbReference type="EMBL" id="CM034394">
    <property type="protein sequence ID" value="KAJ0179230.1"/>
    <property type="molecule type" value="Genomic_DNA"/>
</dbReference>
<keyword evidence="2" id="KW-1185">Reference proteome</keyword>
<proteinExistence type="predicted"/>
<organism evidence="1 2">
    <name type="scientific">Dendrolimus kikuchii</name>
    <dbReference type="NCBI Taxonomy" id="765133"/>
    <lineage>
        <taxon>Eukaryota</taxon>
        <taxon>Metazoa</taxon>
        <taxon>Ecdysozoa</taxon>
        <taxon>Arthropoda</taxon>
        <taxon>Hexapoda</taxon>
        <taxon>Insecta</taxon>
        <taxon>Pterygota</taxon>
        <taxon>Neoptera</taxon>
        <taxon>Endopterygota</taxon>
        <taxon>Lepidoptera</taxon>
        <taxon>Glossata</taxon>
        <taxon>Ditrysia</taxon>
        <taxon>Bombycoidea</taxon>
        <taxon>Lasiocampidae</taxon>
        <taxon>Dendrolimus</taxon>
    </lineage>
</organism>
<evidence type="ECO:0000313" key="1">
    <source>
        <dbReference type="EMBL" id="KAJ0179230.1"/>
    </source>
</evidence>
<protein>
    <submittedName>
        <fullName evidence="1">Uncharacterized protein</fullName>
    </submittedName>
</protein>
<accession>A0ACC1D600</accession>
<dbReference type="Proteomes" id="UP000824533">
    <property type="component" value="Linkage Group LG08"/>
</dbReference>
<gene>
    <name evidence="1" type="ORF">K1T71_004942</name>
</gene>